<evidence type="ECO:0000256" key="1">
    <source>
        <dbReference type="SAM" id="Phobius"/>
    </source>
</evidence>
<dbReference type="Proteomes" id="UP000199184">
    <property type="component" value="Unassembled WGS sequence"/>
</dbReference>
<keyword evidence="1" id="KW-0812">Transmembrane</keyword>
<feature type="transmembrane region" description="Helical" evidence="1">
    <location>
        <begin position="26"/>
        <end position="48"/>
    </location>
</feature>
<dbReference type="EMBL" id="FMAI01000034">
    <property type="protein sequence ID" value="SCB55039.1"/>
    <property type="molecule type" value="Genomic_DNA"/>
</dbReference>
<organism evidence="2 3">
    <name type="scientific">Bradyrhizobium shewense</name>
    <dbReference type="NCBI Taxonomy" id="1761772"/>
    <lineage>
        <taxon>Bacteria</taxon>
        <taxon>Pseudomonadati</taxon>
        <taxon>Pseudomonadota</taxon>
        <taxon>Alphaproteobacteria</taxon>
        <taxon>Hyphomicrobiales</taxon>
        <taxon>Nitrobacteraceae</taxon>
        <taxon>Bradyrhizobium</taxon>
    </lineage>
</organism>
<sequence length="192" mass="22086">MMRSFFEILARYLAGLTASLRDNLRYLITGVFLLFGFFLLIGLTHEYGAAIYQAAQHQLMSINQVDTVLTVVLATAGIVLVALAISDLVFKIKAKRQLAQAIYHTPYSNVEYLRLFIDRPGTMSFRPLGDRDPRLRRDEDRDGDLHLLFIFLEQNRYGIEASKALFQRSREGRQRYLEDVLRIAHAMGRTRS</sequence>
<reference evidence="3" key="1">
    <citation type="submission" date="2016-08" db="EMBL/GenBank/DDBJ databases">
        <authorList>
            <person name="Varghese N."/>
            <person name="Submissions Spin"/>
        </authorList>
    </citation>
    <scope>NUCLEOTIDE SEQUENCE [LARGE SCALE GENOMIC DNA]</scope>
    <source>
        <strain evidence="3">ERR11</strain>
    </source>
</reference>
<name>A0A1C3XRZ9_9BRAD</name>
<evidence type="ECO:0000313" key="2">
    <source>
        <dbReference type="EMBL" id="SCB55039.1"/>
    </source>
</evidence>
<keyword evidence="3" id="KW-1185">Reference proteome</keyword>
<dbReference type="AlphaFoldDB" id="A0A1C3XRZ9"/>
<proteinExistence type="predicted"/>
<accession>A0A1C3XRZ9</accession>
<feature type="transmembrane region" description="Helical" evidence="1">
    <location>
        <begin position="68"/>
        <end position="90"/>
    </location>
</feature>
<protein>
    <submittedName>
        <fullName evidence="2">Uncharacterized protein</fullName>
    </submittedName>
</protein>
<keyword evidence="1" id="KW-1133">Transmembrane helix</keyword>
<keyword evidence="1" id="KW-0472">Membrane</keyword>
<evidence type="ECO:0000313" key="3">
    <source>
        <dbReference type="Proteomes" id="UP000199184"/>
    </source>
</evidence>
<gene>
    <name evidence="2" type="ORF">GA0061098_103413</name>
</gene>